<dbReference type="Proteomes" id="UP001153636">
    <property type="component" value="Chromosome 8"/>
</dbReference>
<gene>
    <name evidence="1" type="ORF">PSYICH_LOCUS14843</name>
</gene>
<dbReference type="AlphaFoldDB" id="A0A9P0DCA6"/>
<name>A0A9P0DCA6_9CUCU</name>
<protein>
    <submittedName>
        <fullName evidence="1">Uncharacterized protein</fullName>
    </submittedName>
</protein>
<sequence length="112" mass="12650">MTSFIKLYQHVAMDENCLVLQKQEIQRECFCVYDKLITEMRNRLEAYSKVSEDFGFLSGRSLQKRTVADLENCAKDLGLKYSKDVNALEIVREIGSTGIFAKGAGIARYVAG</sequence>
<evidence type="ECO:0000313" key="1">
    <source>
        <dbReference type="EMBL" id="CAH1114280.1"/>
    </source>
</evidence>
<accession>A0A9P0DCA6</accession>
<dbReference type="OrthoDB" id="6747053at2759"/>
<evidence type="ECO:0000313" key="2">
    <source>
        <dbReference type="Proteomes" id="UP001153636"/>
    </source>
</evidence>
<keyword evidence="2" id="KW-1185">Reference proteome</keyword>
<organism evidence="1 2">
    <name type="scientific">Psylliodes chrysocephalus</name>
    <dbReference type="NCBI Taxonomy" id="3402493"/>
    <lineage>
        <taxon>Eukaryota</taxon>
        <taxon>Metazoa</taxon>
        <taxon>Ecdysozoa</taxon>
        <taxon>Arthropoda</taxon>
        <taxon>Hexapoda</taxon>
        <taxon>Insecta</taxon>
        <taxon>Pterygota</taxon>
        <taxon>Neoptera</taxon>
        <taxon>Endopterygota</taxon>
        <taxon>Coleoptera</taxon>
        <taxon>Polyphaga</taxon>
        <taxon>Cucujiformia</taxon>
        <taxon>Chrysomeloidea</taxon>
        <taxon>Chrysomelidae</taxon>
        <taxon>Galerucinae</taxon>
        <taxon>Alticini</taxon>
        <taxon>Psylliodes</taxon>
    </lineage>
</organism>
<reference evidence="1" key="1">
    <citation type="submission" date="2022-01" db="EMBL/GenBank/DDBJ databases">
        <authorList>
            <person name="King R."/>
        </authorList>
    </citation>
    <scope>NUCLEOTIDE SEQUENCE</scope>
</reference>
<dbReference type="EMBL" id="OV651820">
    <property type="protein sequence ID" value="CAH1114280.1"/>
    <property type="molecule type" value="Genomic_DNA"/>
</dbReference>
<proteinExistence type="predicted"/>